<evidence type="ECO:0000256" key="2">
    <source>
        <dbReference type="ARBA" id="ARBA00022801"/>
    </source>
</evidence>
<protein>
    <recommendedName>
        <fullName evidence="3">Nudix hydrolase domain-containing protein</fullName>
    </recommendedName>
</protein>
<dbReference type="InterPro" id="IPR020084">
    <property type="entry name" value="NUDIX_hydrolase_CS"/>
</dbReference>
<dbReference type="Gene3D" id="3.90.79.10">
    <property type="entry name" value="Nucleoside Triphosphate Pyrophosphohydrolase"/>
    <property type="match status" value="1"/>
</dbReference>
<comment type="cofactor">
    <cofactor evidence="1">
        <name>Mg(2+)</name>
        <dbReference type="ChEBI" id="CHEBI:18420"/>
    </cofactor>
</comment>
<dbReference type="PANTHER" id="PTHR43046:SF16">
    <property type="entry name" value="ADP-RIBOSE PYROPHOSPHATASE YJHB-RELATED"/>
    <property type="match status" value="1"/>
</dbReference>
<keyword evidence="2" id="KW-0378">Hydrolase</keyword>
<comment type="caution">
    <text evidence="4">The sequence shown here is derived from an EMBL/GenBank/DDBJ whole genome shotgun (WGS) entry which is preliminary data.</text>
</comment>
<evidence type="ECO:0000256" key="1">
    <source>
        <dbReference type="ARBA" id="ARBA00001946"/>
    </source>
</evidence>
<name>A0ABQ2HRQ5_9BACT</name>
<dbReference type="PROSITE" id="PS51462">
    <property type="entry name" value="NUDIX"/>
    <property type="match status" value="1"/>
</dbReference>
<reference evidence="5" key="1">
    <citation type="journal article" date="2019" name="Int. J. Syst. Evol. Microbiol.">
        <title>The Global Catalogue of Microorganisms (GCM) 10K type strain sequencing project: providing services to taxonomists for standard genome sequencing and annotation.</title>
        <authorList>
            <consortium name="The Broad Institute Genomics Platform"/>
            <consortium name="The Broad Institute Genome Sequencing Center for Infectious Disease"/>
            <person name="Wu L."/>
            <person name="Ma J."/>
        </authorList>
    </citation>
    <scope>NUCLEOTIDE SEQUENCE [LARGE SCALE GENOMIC DNA]</scope>
    <source>
        <strain evidence="5">CGMCC 1.6375</strain>
    </source>
</reference>
<dbReference type="SUPFAM" id="SSF55811">
    <property type="entry name" value="Nudix"/>
    <property type="match status" value="1"/>
</dbReference>
<gene>
    <name evidence="4" type="ORF">GCM10010967_20020</name>
</gene>
<proteinExistence type="predicted"/>
<dbReference type="EMBL" id="BMLI01000001">
    <property type="protein sequence ID" value="GGM87544.1"/>
    <property type="molecule type" value="Genomic_DNA"/>
</dbReference>
<sequence length="166" mass="17995">MATLNADISTIYGGSVRVRVCGICVHEGRILLVNHSLYGTDAFWSPPGGGVYFGETAGHALAREFREETGLEVTVGNLLFVNEHIADPLHAVELFFEISSFTGQLAAGFDPELAADGQVIRDVRFMDWADIEALGPAQRHRVLNMAGSLAGIFTLNKYMTGDQKPV</sequence>
<organism evidence="4 5">
    <name type="scientific">Dyadobacter beijingensis</name>
    <dbReference type="NCBI Taxonomy" id="365489"/>
    <lineage>
        <taxon>Bacteria</taxon>
        <taxon>Pseudomonadati</taxon>
        <taxon>Bacteroidota</taxon>
        <taxon>Cytophagia</taxon>
        <taxon>Cytophagales</taxon>
        <taxon>Spirosomataceae</taxon>
        <taxon>Dyadobacter</taxon>
    </lineage>
</organism>
<keyword evidence="5" id="KW-1185">Reference proteome</keyword>
<evidence type="ECO:0000313" key="5">
    <source>
        <dbReference type="Proteomes" id="UP000632339"/>
    </source>
</evidence>
<dbReference type="RefSeq" id="WP_033403011.1">
    <property type="nucleotide sequence ID" value="NZ_BMLI01000001.1"/>
</dbReference>
<feature type="domain" description="Nudix hydrolase" evidence="3">
    <location>
        <begin position="14"/>
        <end position="150"/>
    </location>
</feature>
<evidence type="ECO:0000313" key="4">
    <source>
        <dbReference type="EMBL" id="GGM87544.1"/>
    </source>
</evidence>
<dbReference type="InterPro" id="IPR015797">
    <property type="entry name" value="NUDIX_hydrolase-like_dom_sf"/>
</dbReference>
<evidence type="ECO:0000259" key="3">
    <source>
        <dbReference type="PROSITE" id="PS51462"/>
    </source>
</evidence>
<dbReference type="PROSITE" id="PS00893">
    <property type="entry name" value="NUDIX_BOX"/>
    <property type="match status" value="1"/>
</dbReference>
<dbReference type="Pfam" id="PF00293">
    <property type="entry name" value="NUDIX"/>
    <property type="match status" value="1"/>
</dbReference>
<accession>A0ABQ2HRQ5</accession>
<dbReference type="InterPro" id="IPR000086">
    <property type="entry name" value="NUDIX_hydrolase_dom"/>
</dbReference>
<dbReference type="Proteomes" id="UP000632339">
    <property type="component" value="Unassembled WGS sequence"/>
</dbReference>
<dbReference type="PANTHER" id="PTHR43046">
    <property type="entry name" value="GDP-MANNOSE MANNOSYL HYDROLASE"/>
    <property type="match status" value="1"/>
</dbReference>